<dbReference type="PANTHER" id="PTHR43132">
    <property type="entry name" value="ARSENICAL RESISTANCE OPERON REPRESSOR ARSR-RELATED"/>
    <property type="match status" value="1"/>
</dbReference>
<evidence type="ECO:0000313" key="5">
    <source>
        <dbReference type="EMBL" id="QDY65412.1"/>
    </source>
</evidence>
<evidence type="ECO:0000256" key="3">
    <source>
        <dbReference type="ARBA" id="ARBA00023163"/>
    </source>
</evidence>
<dbReference type="InterPro" id="IPR051011">
    <property type="entry name" value="Metal_resp_trans_reg"/>
</dbReference>
<reference evidence="5 7" key="1">
    <citation type="submission" date="2019-07" db="EMBL/GenBank/DDBJ databases">
        <title>Complete Genome Sequence of drought tolerant Plant Growth-Promoting Rhizobacterium Glutamicibacter halophytocola DR408.</title>
        <authorList>
            <person name="Nishu S.D."/>
            <person name="Lee T.K."/>
        </authorList>
    </citation>
    <scope>NUCLEOTIDE SEQUENCE [LARGE SCALE GENOMIC DNA]</scope>
    <source>
        <strain evidence="5 7">DR408</strain>
    </source>
</reference>
<dbReference type="Proteomes" id="UP001060018">
    <property type="component" value="Chromosome"/>
</dbReference>
<reference evidence="6" key="2">
    <citation type="journal article" date="2022" name="Pest Manag. Sci.">
        <title>Glutamicibacter halophytocola-mediated host fitness of potato tuber moth on Solanaceae crops.</title>
        <authorList>
            <person name="Wang W."/>
            <person name="Xiao G."/>
            <person name="Du G."/>
            <person name="Chang L."/>
            <person name="Yang Y."/>
            <person name="Ye J."/>
            <person name="Chen B."/>
        </authorList>
    </citation>
    <scope>NUCLEOTIDE SEQUENCE</scope>
    <source>
        <strain evidence="6">S2</strain>
    </source>
</reference>
<feature type="domain" description="HTH arsR-type" evidence="4">
    <location>
        <begin position="16"/>
        <end position="111"/>
    </location>
</feature>
<dbReference type="GO" id="GO:0003700">
    <property type="term" value="F:DNA-binding transcription factor activity"/>
    <property type="evidence" value="ECO:0007669"/>
    <property type="project" value="InterPro"/>
</dbReference>
<dbReference type="InterPro" id="IPR001845">
    <property type="entry name" value="HTH_ArsR_DNA-bd_dom"/>
</dbReference>
<dbReference type="OrthoDB" id="21342at2"/>
<keyword evidence="7" id="KW-1185">Reference proteome</keyword>
<dbReference type="PRINTS" id="PR00778">
    <property type="entry name" value="HTHARSR"/>
</dbReference>
<dbReference type="PROSITE" id="PS50987">
    <property type="entry name" value="HTH_ARSR_2"/>
    <property type="match status" value="1"/>
</dbReference>
<dbReference type="Gene3D" id="1.10.10.10">
    <property type="entry name" value="Winged helix-like DNA-binding domain superfamily/Winged helix DNA-binding domain"/>
    <property type="match status" value="1"/>
</dbReference>
<dbReference type="EMBL" id="CP102487">
    <property type="protein sequence ID" value="UUX57510.1"/>
    <property type="molecule type" value="Genomic_DNA"/>
</dbReference>
<accession>A0A5B8IGT6</accession>
<sequence>MAEIELEKIGSEALSKVQATIPEWIEVFSLCADETRIRLLIAMHAAPGSSVTQLAEAAGLSPNTVTQALSTLHRAGVIQVERDGKYRRWRLVHPGIHQLLHQLQAPHSVLHPEH</sequence>
<dbReference type="AlphaFoldDB" id="A0A5B8IGT6"/>
<dbReference type="EMBL" id="CP042260">
    <property type="protein sequence ID" value="QDY65412.1"/>
    <property type="molecule type" value="Genomic_DNA"/>
</dbReference>
<dbReference type="RefSeq" id="WP_060701745.1">
    <property type="nucleotide sequence ID" value="NZ_CP012750.1"/>
</dbReference>
<dbReference type="PANTHER" id="PTHR43132:SF2">
    <property type="entry name" value="ARSENICAL RESISTANCE OPERON REPRESSOR ARSR-RELATED"/>
    <property type="match status" value="1"/>
</dbReference>
<dbReference type="GO" id="GO:0003677">
    <property type="term" value="F:DNA binding"/>
    <property type="evidence" value="ECO:0007669"/>
    <property type="project" value="UniProtKB-KW"/>
</dbReference>
<evidence type="ECO:0000313" key="8">
    <source>
        <dbReference type="Proteomes" id="UP001060018"/>
    </source>
</evidence>
<dbReference type="CDD" id="cd00090">
    <property type="entry name" value="HTH_ARSR"/>
    <property type="match status" value="1"/>
</dbReference>
<protein>
    <submittedName>
        <fullName evidence="5 6">Helix-turn-helix transcriptional regulator</fullName>
    </submittedName>
</protein>
<dbReference type="InterPro" id="IPR011991">
    <property type="entry name" value="ArsR-like_HTH"/>
</dbReference>
<keyword evidence="1" id="KW-0805">Transcription regulation</keyword>
<proteinExistence type="predicted"/>
<evidence type="ECO:0000256" key="1">
    <source>
        <dbReference type="ARBA" id="ARBA00023015"/>
    </source>
</evidence>
<dbReference type="KEGG" id="gar:AOZ07_09275"/>
<keyword evidence="2" id="KW-0238">DNA-binding</keyword>
<keyword evidence="3" id="KW-0804">Transcription</keyword>
<organism evidence="6 8">
    <name type="scientific">Glutamicibacter halophytocola</name>
    <dbReference type="NCBI Taxonomy" id="1933880"/>
    <lineage>
        <taxon>Bacteria</taxon>
        <taxon>Bacillati</taxon>
        <taxon>Actinomycetota</taxon>
        <taxon>Actinomycetes</taxon>
        <taxon>Micrococcales</taxon>
        <taxon>Micrococcaceae</taxon>
        <taxon>Glutamicibacter</taxon>
    </lineage>
</organism>
<dbReference type="Proteomes" id="UP000320717">
    <property type="component" value="Chromosome"/>
</dbReference>
<name>A0A5B8IGT6_9MICC</name>
<evidence type="ECO:0000313" key="7">
    <source>
        <dbReference type="Proteomes" id="UP000320717"/>
    </source>
</evidence>
<dbReference type="SUPFAM" id="SSF46785">
    <property type="entry name" value="Winged helix' DNA-binding domain"/>
    <property type="match status" value="1"/>
</dbReference>
<gene>
    <name evidence="5" type="ORF">FQA45_03295</name>
    <name evidence="6" type="ORF">NUH22_09185</name>
</gene>
<dbReference type="InterPro" id="IPR036388">
    <property type="entry name" value="WH-like_DNA-bd_sf"/>
</dbReference>
<dbReference type="InterPro" id="IPR036390">
    <property type="entry name" value="WH_DNA-bd_sf"/>
</dbReference>
<evidence type="ECO:0000256" key="2">
    <source>
        <dbReference type="ARBA" id="ARBA00023125"/>
    </source>
</evidence>
<dbReference type="Pfam" id="PF13412">
    <property type="entry name" value="HTH_24"/>
    <property type="match status" value="1"/>
</dbReference>
<dbReference type="SMART" id="SM00418">
    <property type="entry name" value="HTH_ARSR"/>
    <property type="match status" value="1"/>
</dbReference>
<evidence type="ECO:0000259" key="4">
    <source>
        <dbReference type="PROSITE" id="PS50987"/>
    </source>
</evidence>
<evidence type="ECO:0000313" key="6">
    <source>
        <dbReference type="EMBL" id="UUX57510.1"/>
    </source>
</evidence>